<reference evidence="2 3" key="2">
    <citation type="submission" date="2017-09" db="EMBL/GenBank/DDBJ databases">
        <title>Tripartite evolution among Lactobacillus johnsonii, Lactobacillus taiwanensis, Lactobacillus reuteri and their rodent host.</title>
        <authorList>
            <person name="Wang T."/>
            <person name="Knowles S."/>
            <person name="Cheng C."/>
        </authorList>
    </citation>
    <scope>NUCLEOTIDE SEQUENCE [LARGE SCALE GENOMIC DNA]</scope>
    <source>
        <strain evidence="2 3">117c</strain>
    </source>
</reference>
<feature type="transmembrane region" description="Helical" evidence="1">
    <location>
        <begin position="47"/>
        <end position="65"/>
    </location>
</feature>
<evidence type="ECO:0008006" key="4">
    <source>
        <dbReference type="Google" id="ProtNLM"/>
    </source>
</evidence>
<evidence type="ECO:0000313" key="3">
    <source>
        <dbReference type="Proteomes" id="UP000215693"/>
    </source>
</evidence>
<dbReference type="Proteomes" id="UP000215693">
    <property type="component" value="Unassembled WGS sequence"/>
</dbReference>
<dbReference type="AlphaFoldDB" id="A0A9X6RW34"/>
<protein>
    <recommendedName>
        <fullName evidence="4">Transmembrane protein</fullName>
    </recommendedName>
</protein>
<comment type="caution">
    <text evidence="2">The sequence shown here is derived from an EMBL/GenBank/DDBJ whole genome shotgun (WGS) entry which is preliminary data.</text>
</comment>
<keyword evidence="1" id="KW-1133">Transmembrane helix</keyword>
<gene>
    <name evidence="2" type="ORF">CBF50_03800</name>
</gene>
<name>A0A9X6RW34_LACJH</name>
<organism evidence="2 3">
    <name type="scientific">Lactobacillus johnsonii</name>
    <dbReference type="NCBI Taxonomy" id="33959"/>
    <lineage>
        <taxon>Bacteria</taxon>
        <taxon>Bacillati</taxon>
        <taxon>Bacillota</taxon>
        <taxon>Bacilli</taxon>
        <taxon>Lactobacillales</taxon>
        <taxon>Lactobacillaceae</taxon>
        <taxon>Lactobacillus</taxon>
    </lineage>
</organism>
<feature type="transmembrane region" description="Helical" evidence="1">
    <location>
        <begin position="71"/>
        <end position="91"/>
    </location>
</feature>
<evidence type="ECO:0000313" key="2">
    <source>
        <dbReference type="EMBL" id="OYS13473.1"/>
    </source>
</evidence>
<reference evidence="2 3" key="1">
    <citation type="submission" date="2017-04" db="EMBL/GenBank/DDBJ databases">
        <authorList>
            <person name="Lin X.B."/>
            <person name="Stothard P."/>
            <person name="Tasseva G."/>
            <person name="Walter J."/>
        </authorList>
    </citation>
    <scope>NUCLEOTIDE SEQUENCE [LARGE SCALE GENOMIC DNA]</scope>
    <source>
        <strain evidence="2 3">117c</strain>
    </source>
</reference>
<sequence length="195" mass="23360">MNSQDNPIFVSHLTKWDVFKCSSLAAFFNLFFPNFHKLRLIHCFSYIVYWVSYIICLLIFTFYPIFRFNLYILLILLSPCLISLFLGLIYAKLLLSNIAIHLNYPIQNRSNLDDSFKKIKIWKIALKKEKYNFIISTKKFLILSGPIKIKQNYKVKYYFVLFIISKKQNQKLLSHYDLYNNQIIKSKHYINLSNQ</sequence>
<dbReference type="EMBL" id="NGOH01000042">
    <property type="protein sequence ID" value="OYS13473.1"/>
    <property type="molecule type" value="Genomic_DNA"/>
</dbReference>
<keyword evidence="1" id="KW-0812">Transmembrane</keyword>
<keyword evidence="1" id="KW-0472">Membrane</keyword>
<proteinExistence type="predicted"/>
<evidence type="ECO:0000256" key="1">
    <source>
        <dbReference type="SAM" id="Phobius"/>
    </source>
</evidence>
<accession>A0A9X6RW34</accession>